<dbReference type="EMBL" id="AZFW01000077">
    <property type="protein sequence ID" value="KRM26316.1"/>
    <property type="molecule type" value="Genomic_DNA"/>
</dbReference>
<evidence type="ECO:0000256" key="2">
    <source>
        <dbReference type="ARBA" id="ARBA00022694"/>
    </source>
</evidence>
<sequence>MKSEKDFQQVFDAGHSVANRHFVIYQLAKPGQKHFRVGISVGKKVGHTAVDRNRVKRYIRQSLYELKNELPQAMDFLVIARKGAKELDMAETKSNLIHVLTLARLLADPAQNQDNQNQEERG</sequence>
<dbReference type="Gene3D" id="3.30.230.10">
    <property type="match status" value="1"/>
</dbReference>
<reference evidence="9 10" key="1">
    <citation type="journal article" date="2015" name="Genome Announc.">
        <title>Expanding the biotechnology potential of lactobacilli through comparative genomics of 213 strains and associated genera.</title>
        <authorList>
            <person name="Sun Z."/>
            <person name="Harris H.M."/>
            <person name="McCann A."/>
            <person name="Guo C."/>
            <person name="Argimon S."/>
            <person name="Zhang W."/>
            <person name="Yang X."/>
            <person name="Jeffery I.B."/>
            <person name="Cooney J.C."/>
            <person name="Kagawa T.F."/>
            <person name="Liu W."/>
            <person name="Song Y."/>
            <person name="Salvetti E."/>
            <person name="Wrobel A."/>
            <person name="Rasinkangas P."/>
            <person name="Parkhill J."/>
            <person name="Rea M.C."/>
            <person name="O'Sullivan O."/>
            <person name="Ritari J."/>
            <person name="Douillard F.P."/>
            <person name="Paul Ross R."/>
            <person name="Yang R."/>
            <person name="Briner A.E."/>
            <person name="Felis G.E."/>
            <person name="de Vos W.M."/>
            <person name="Barrangou R."/>
            <person name="Klaenhammer T.R."/>
            <person name="Caufield P.W."/>
            <person name="Cui Y."/>
            <person name="Zhang H."/>
            <person name="O'Toole P.W."/>
        </authorList>
    </citation>
    <scope>NUCLEOTIDE SEQUENCE [LARGE SCALE GENOMIC DNA]</scope>
    <source>
        <strain evidence="9 10">DSM 16991</strain>
    </source>
</reference>
<comment type="caution">
    <text evidence="9">The sequence shown here is derived from an EMBL/GenBank/DDBJ whole genome shotgun (WGS) entry which is preliminary data.</text>
</comment>
<evidence type="ECO:0000256" key="7">
    <source>
        <dbReference type="HAMAP-Rule" id="MF_00227"/>
    </source>
</evidence>
<comment type="subunit">
    <text evidence="7">Consists of a catalytic RNA component (M1 or rnpB) and a protein subunit.</text>
</comment>
<dbReference type="InterPro" id="IPR014721">
    <property type="entry name" value="Ribsml_uS5_D2-typ_fold_subgr"/>
</dbReference>
<evidence type="ECO:0000256" key="4">
    <source>
        <dbReference type="ARBA" id="ARBA00022759"/>
    </source>
</evidence>
<evidence type="ECO:0000256" key="5">
    <source>
        <dbReference type="ARBA" id="ARBA00022801"/>
    </source>
</evidence>
<dbReference type="AlphaFoldDB" id="A0A0R1XHI8"/>
<dbReference type="InterPro" id="IPR000100">
    <property type="entry name" value="RNase_P"/>
</dbReference>
<comment type="similarity">
    <text evidence="7">Belongs to the RnpA family.</text>
</comment>
<dbReference type="GO" id="GO:0004526">
    <property type="term" value="F:ribonuclease P activity"/>
    <property type="evidence" value="ECO:0007669"/>
    <property type="project" value="UniProtKB-UniRule"/>
</dbReference>
<dbReference type="eggNOG" id="COG0594">
    <property type="taxonomic scope" value="Bacteria"/>
</dbReference>
<keyword evidence="4 7" id="KW-0255">Endonuclease</keyword>
<dbReference type="NCBIfam" id="TIGR00188">
    <property type="entry name" value="rnpA"/>
    <property type="match status" value="1"/>
</dbReference>
<gene>
    <name evidence="7" type="primary">rnpA</name>
    <name evidence="9" type="ORF">FC91_GL000058</name>
</gene>
<evidence type="ECO:0000313" key="9">
    <source>
        <dbReference type="EMBL" id="KRM26316.1"/>
    </source>
</evidence>
<dbReference type="InterPro" id="IPR020568">
    <property type="entry name" value="Ribosomal_Su5_D2-typ_SF"/>
</dbReference>
<dbReference type="GO" id="GO:0042781">
    <property type="term" value="F:3'-tRNA processing endoribonuclease activity"/>
    <property type="evidence" value="ECO:0007669"/>
    <property type="project" value="TreeGrafter"/>
</dbReference>
<evidence type="ECO:0000256" key="3">
    <source>
        <dbReference type="ARBA" id="ARBA00022722"/>
    </source>
</evidence>
<evidence type="ECO:0000256" key="6">
    <source>
        <dbReference type="ARBA" id="ARBA00022884"/>
    </source>
</evidence>
<dbReference type="PANTHER" id="PTHR33992:SF1">
    <property type="entry name" value="RIBONUCLEASE P PROTEIN COMPONENT"/>
    <property type="match status" value="1"/>
</dbReference>
<keyword evidence="5 7" id="KW-0378">Hydrolase</keyword>
<organism evidence="9 10">
    <name type="scientific">Schleiferilactobacillus harbinensis DSM 16991</name>
    <dbReference type="NCBI Taxonomy" id="1122147"/>
    <lineage>
        <taxon>Bacteria</taxon>
        <taxon>Bacillati</taxon>
        <taxon>Bacillota</taxon>
        <taxon>Bacilli</taxon>
        <taxon>Lactobacillales</taxon>
        <taxon>Lactobacillaceae</taxon>
        <taxon>Schleiferilactobacillus</taxon>
    </lineage>
</organism>
<dbReference type="GO" id="GO:0000049">
    <property type="term" value="F:tRNA binding"/>
    <property type="evidence" value="ECO:0007669"/>
    <property type="project" value="UniProtKB-UniRule"/>
</dbReference>
<accession>A0A0R1XHI8</accession>
<keyword evidence="3 7" id="KW-0540">Nuclease</keyword>
<dbReference type="PANTHER" id="PTHR33992">
    <property type="entry name" value="RIBONUCLEASE P PROTEIN COMPONENT"/>
    <property type="match status" value="1"/>
</dbReference>
<dbReference type="Proteomes" id="UP000050949">
    <property type="component" value="Unassembled WGS sequence"/>
</dbReference>
<protein>
    <recommendedName>
        <fullName evidence="7 8">Ribonuclease P protein component</fullName>
        <shortName evidence="7">RNase P protein</shortName>
        <shortName evidence="7">RNaseP protein</shortName>
        <ecNumber evidence="7 8">3.1.26.5</ecNumber>
    </recommendedName>
    <alternativeName>
        <fullName evidence="7">Protein C5</fullName>
    </alternativeName>
</protein>
<keyword evidence="2 7" id="KW-0819">tRNA processing</keyword>
<name>A0A0R1XHI8_9LACO</name>
<comment type="function">
    <text evidence="1 7">RNaseP catalyzes the removal of the 5'-leader sequence from pre-tRNA to produce the mature 5'-terminus. It can also cleave other RNA substrates such as 4.5S RNA. The protein component plays an auxiliary but essential role in vivo by binding to the 5'-leader sequence and broadening the substrate specificity of the ribozyme.</text>
</comment>
<dbReference type="GO" id="GO:0030677">
    <property type="term" value="C:ribonuclease P complex"/>
    <property type="evidence" value="ECO:0007669"/>
    <property type="project" value="TreeGrafter"/>
</dbReference>
<evidence type="ECO:0000256" key="1">
    <source>
        <dbReference type="ARBA" id="ARBA00002663"/>
    </source>
</evidence>
<dbReference type="HAMAP" id="MF_00227">
    <property type="entry name" value="RNase_P"/>
    <property type="match status" value="1"/>
</dbReference>
<keyword evidence="6 7" id="KW-0694">RNA-binding</keyword>
<evidence type="ECO:0000256" key="8">
    <source>
        <dbReference type="NCBIfam" id="TIGR00188"/>
    </source>
</evidence>
<dbReference type="Pfam" id="PF00825">
    <property type="entry name" value="Ribonuclease_P"/>
    <property type="match status" value="1"/>
</dbReference>
<evidence type="ECO:0000313" key="10">
    <source>
        <dbReference type="Proteomes" id="UP000050949"/>
    </source>
</evidence>
<dbReference type="SUPFAM" id="SSF54211">
    <property type="entry name" value="Ribosomal protein S5 domain 2-like"/>
    <property type="match status" value="1"/>
</dbReference>
<dbReference type="FunFam" id="3.30.230.10:FF:000021">
    <property type="entry name" value="Ribonuclease P protein component"/>
    <property type="match status" value="1"/>
</dbReference>
<dbReference type="PATRIC" id="fig|1122147.4.peg.58"/>
<dbReference type="EC" id="3.1.26.5" evidence="7 8"/>
<comment type="catalytic activity">
    <reaction evidence="7">
        <text>Endonucleolytic cleavage of RNA, removing 5'-extranucleotides from tRNA precursor.</text>
        <dbReference type="EC" id="3.1.26.5"/>
    </reaction>
</comment>
<proteinExistence type="inferred from homology"/>
<dbReference type="GO" id="GO:0001682">
    <property type="term" value="P:tRNA 5'-leader removal"/>
    <property type="evidence" value="ECO:0007669"/>
    <property type="project" value="UniProtKB-UniRule"/>
</dbReference>